<dbReference type="EMBL" id="JAMYWD010000005">
    <property type="protein sequence ID" value="KAJ4972073.1"/>
    <property type="molecule type" value="Genomic_DNA"/>
</dbReference>
<dbReference type="Proteomes" id="UP001141806">
    <property type="component" value="Unassembled WGS sequence"/>
</dbReference>
<accession>A0A9Q0QU73</accession>
<sequence>MLPVSSNSKIGRFCSRASVNELLAALNLISASQIFIVAALPGWRQRASDELLLPIQPPRLEDAGLEDCTAPEAIKEAFLKAAKYISSPASSILTNAEDKEDDDKSCIQDPTPSDGKLSDTLVGMSPASELTIVTADYWERRYPRERKHVWTSYKVSISRKRSITRMKMSKTTRTKAPS</sequence>
<organism evidence="2 3">
    <name type="scientific">Protea cynaroides</name>
    <dbReference type="NCBI Taxonomy" id="273540"/>
    <lineage>
        <taxon>Eukaryota</taxon>
        <taxon>Viridiplantae</taxon>
        <taxon>Streptophyta</taxon>
        <taxon>Embryophyta</taxon>
        <taxon>Tracheophyta</taxon>
        <taxon>Spermatophyta</taxon>
        <taxon>Magnoliopsida</taxon>
        <taxon>Proteales</taxon>
        <taxon>Proteaceae</taxon>
        <taxon>Protea</taxon>
    </lineage>
</organism>
<reference evidence="2" key="1">
    <citation type="journal article" date="2023" name="Plant J.">
        <title>The genome of the king protea, Protea cynaroides.</title>
        <authorList>
            <person name="Chang J."/>
            <person name="Duong T.A."/>
            <person name="Schoeman C."/>
            <person name="Ma X."/>
            <person name="Roodt D."/>
            <person name="Barker N."/>
            <person name="Li Z."/>
            <person name="Van de Peer Y."/>
            <person name="Mizrachi E."/>
        </authorList>
    </citation>
    <scope>NUCLEOTIDE SEQUENCE</scope>
    <source>
        <tissue evidence="2">Young leaves</tissue>
    </source>
</reference>
<dbReference type="PANTHER" id="PTHR36713">
    <property type="entry name" value="OS09G0344700 PROTEIN"/>
    <property type="match status" value="1"/>
</dbReference>
<proteinExistence type="predicted"/>
<evidence type="ECO:0000256" key="1">
    <source>
        <dbReference type="SAM" id="MobiDB-lite"/>
    </source>
</evidence>
<protein>
    <submittedName>
        <fullName evidence="2">Uncharacterized protein</fullName>
    </submittedName>
</protein>
<dbReference type="AlphaFoldDB" id="A0A9Q0QU73"/>
<feature type="region of interest" description="Disordered" evidence="1">
    <location>
        <begin position="94"/>
        <end position="120"/>
    </location>
</feature>
<comment type="caution">
    <text evidence="2">The sequence shown here is derived from an EMBL/GenBank/DDBJ whole genome shotgun (WGS) entry which is preliminary data.</text>
</comment>
<dbReference type="PANTHER" id="PTHR36713:SF1">
    <property type="entry name" value="OS09G0344700 PROTEIN"/>
    <property type="match status" value="1"/>
</dbReference>
<name>A0A9Q0QU73_9MAGN</name>
<evidence type="ECO:0000313" key="2">
    <source>
        <dbReference type="EMBL" id="KAJ4972073.1"/>
    </source>
</evidence>
<gene>
    <name evidence="2" type="ORF">NE237_005172</name>
</gene>
<evidence type="ECO:0000313" key="3">
    <source>
        <dbReference type="Proteomes" id="UP001141806"/>
    </source>
</evidence>
<dbReference type="OrthoDB" id="773986at2759"/>
<keyword evidence="3" id="KW-1185">Reference proteome</keyword>